<dbReference type="HOGENOM" id="CLU_005632_1_0_10"/>
<dbReference type="InterPro" id="IPR011444">
    <property type="entry name" value="DUF1549"/>
</dbReference>
<evidence type="ECO:0000259" key="1">
    <source>
        <dbReference type="Pfam" id="PF07583"/>
    </source>
</evidence>
<dbReference type="Pfam" id="PF07583">
    <property type="entry name" value="PSCyt2"/>
    <property type="match status" value="1"/>
</dbReference>
<name>D7VS79_SPHSI</name>
<evidence type="ECO:0000259" key="3">
    <source>
        <dbReference type="Pfam" id="PF07635"/>
    </source>
</evidence>
<dbReference type="GO" id="GO:0009055">
    <property type="term" value="F:electron transfer activity"/>
    <property type="evidence" value="ECO:0007669"/>
    <property type="project" value="InterPro"/>
</dbReference>
<dbReference type="Pfam" id="PF07587">
    <property type="entry name" value="PSD1"/>
    <property type="match status" value="1"/>
</dbReference>
<gene>
    <name evidence="4" type="ORF">HMPREF0766_13833</name>
</gene>
<dbReference type="OrthoDB" id="1450284at2"/>
<feature type="domain" description="DUF1549" evidence="1">
    <location>
        <begin position="158"/>
        <end position="363"/>
    </location>
</feature>
<dbReference type="InterPro" id="IPR022655">
    <property type="entry name" value="DUF1553"/>
</dbReference>
<evidence type="ECO:0000313" key="5">
    <source>
        <dbReference type="Proteomes" id="UP000006258"/>
    </source>
</evidence>
<dbReference type="GO" id="GO:0020037">
    <property type="term" value="F:heme binding"/>
    <property type="evidence" value="ECO:0007669"/>
    <property type="project" value="InterPro"/>
</dbReference>
<keyword evidence="5" id="KW-1185">Reference proteome</keyword>
<dbReference type="InterPro" id="IPR011429">
    <property type="entry name" value="Cyt_c_Planctomycete-type"/>
</dbReference>
<dbReference type="Proteomes" id="UP000006258">
    <property type="component" value="Unassembled WGS sequence"/>
</dbReference>
<dbReference type="AlphaFoldDB" id="D7VS79"/>
<dbReference type="CDD" id="cd04084">
    <property type="entry name" value="CBM6_xylanase-like"/>
    <property type="match status" value="1"/>
</dbReference>
<evidence type="ECO:0008006" key="6">
    <source>
        <dbReference type="Google" id="ProtNLM"/>
    </source>
</evidence>
<dbReference type="Gene3D" id="2.60.120.260">
    <property type="entry name" value="Galactose-binding domain-like"/>
    <property type="match status" value="1"/>
</dbReference>
<dbReference type="eggNOG" id="COG2010">
    <property type="taxonomic scope" value="Bacteria"/>
</dbReference>
<dbReference type="InterPro" id="IPR036909">
    <property type="entry name" value="Cyt_c-like_dom_sf"/>
</dbReference>
<accession>D7VS79</accession>
<comment type="caution">
    <text evidence="4">The sequence shown here is derived from an EMBL/GenBank/DDBJ whole genome shotgun (WGS) entry which is preliminary data.</text>
</comment>
<dbReference type="GeneID" id="95430964"/>
<dbReference type="PANTHER" id="PTHR35889:SF3">
    <property type="entry name" value="F-BOX DOMAIN-CONTAINING PROTEIN"/>
    <property type="match status" value="1"/>
</dbReference>
<dbReference type="STRING" id="525373.HMPREF0766_13833"/>
<dbReference type="RefSeq" id="WP_002995389.1">
    <property type="nucleotide sequence ID" value="NZ_GL379770.1"/>
</dbReference>
<dbReference type="EMBL" id="ACHA02000012">
    <property type="protein sequence ID" value="EFK56630.1"/>
    <property type="molecule type" value="Genomic_DNA"/>
</dbReference>
<dbReference type="Pfam" id="PF07635">
    <property type="entry name" value="PSCyt1"/>
    <property type="match status" value="1"/>
</dbReference>
<proteinExistence type="predicted"/>
<dbReference type="PANTHER" id="PTHR35889">
    <property type="entry name" value="CYCLOINULO-OLIGOSACCHARIDE FRUCTANOTRANSFERASE-RELATED"/>
    <property type="match status" value="1"/>
</dbReference>
<evidence type="ECO:0000313" key="4">
    <source>
        <dbReference type="EMBL" id="EFK56630.1"/>
    </source>
</evidence>
<sequence>MIRKIIVFAVLLLLVIGVALLAFAKEEPVDFSTEVKPILNKHCITCHGGVKKNGGFSILFENEAFAKAESGKPAIIRGDAEHSEFIKRLTHEDPELRMPYNAAPLSEAEIDILKRWVNEGAKWGEHWAYTLPKEVEVPKPFSFARLFGKYPSGISNDIDYFVQDKFSDKGLKFSDEADKQTLLRRVYLDLTGVPPTWEEIRSFETDTREDAYEIRVDSLLSSSRYGEKWASWWLDMARYADTKGYERDESRQIWKYRDWVIKAFNADKPYDQFTIEQLAGDLLPEPTKDQLIATAFHRNTMNNDEGGTDSEEFRVSSVLDRVNTTYQVWLSTTFECVQCHSHTYDPFKFEEYYKSVAFFNNTRDEDTYGDHPKLRFYTADDERRLDSIKDWISQTGNPQLVRSAELFLHTLEPKVHAHYSDQISNGALYDTKWLGLRNGGNARLKNITLNGKKLFFLNYWTSAPGGKLEIRKDGLKGQILTSIDLPATQGRQVIHVPIPETSGVHDLYLLAKNPSVKTDETVLMIEWFAFREGFPDMDNPKSRDMERTFMQLVNMNPESVPVMIENPKEMARTTYVFERGNWMVHGDAVTPAVPAVLNDFPKGAPNNRLGFSQWIVSKENPLTARTLVNRVWAQLFGRGLVEPLGDMGTQSIPPVHRELLDYLSLKVMNEMNWSIKSLVREMVTSSTYKQSSGLNNNQVDKDPENRYWARGPRFRLSAEQIRDQALAVSGLLSDKMYGPGVMPHQPEGVWMTVYSGEAWTKSTGEDQYRRGIYTFLKRTSPYPSFISFDASSREVCLVDRIRTNTPLQALTTLNDPVYLEAAKALANQMEKDAKGNIRQLVSSGYRRTMFKDPAEDKLIALEKLYHQALNNFKSHPEAATKFLSIAPAGNKNRQQIAAKAASTVVANALLNLDEFLTKS</sequence>
<evidence type="ECO:0000259" key="2">
    <source>
        <dbReference type="Pfam" id="PF07587"/>
    </source>
</evidence>
<feature type="domain" description="DUF1553" evidence="2">
    <location>
        <begin position="607"/>
        <end position="864"/>
    </location>
</feature>
<protein>
    <recommendedName>
        <fullName evidence="6">Cytochrome c domain-containing protein</fullName>
    </recommendedName>
</protein>
<reference evidence="4" key="1">
    <citation type="submission" date="2010-07" db="EMBL/GenBank/DDBJ databases">
        <authorList>
            <person name="Muzny D."/>
            <person name="Qin X."/>
            <person name="Buhay C."/>
            <person name="Dugan-Rocha S."/>
            <person name="Ding Y."/>
            <person name="Chen G."/>
            <person name="Hawes A."/>
            <person name="Holder M."/>
            <person name="Jhangiani S."/>
            <person name="Johnson A."/>
            <person name="Khan Z."/>
            <person name="Li Z."/>
            <person name="Liu W."/>
            <person name="Liu X."/>
            <person name="Perez L."/>
            <person name="Shen H."/>
            <person name="Wang Q."/>
            <person name="Watt J."/>
            <person name="Xi L."/>
            <person name="Xin Y."/>
            <person name="Zhou J."/>
            <person name="Deng J."/>
            <person name="Jiang H."/>
            <person name="Liu Y."/>
            <person name="Qu J."/>
            <person name="Song X.-Z."/>
            <person name="Zhang L."/>
            <person name="Villasana D."/>
            <person name="Johnson A."/>
            <person name="Liu J."/>
            <person name="Liyanage D."/>
            <person name="Lorensuhewa L."/>
            <person name="Robinson T."/>
            <person name="Song A."/>
            <person name="Song B.-B."/>
            <person name="Dinh H."/>
            <person name="Thornton R."/>
            <person name="Coyle M."/>
            <person name="Francisco L."/>
            <person name="Jackson L."/>
            <person name="Javaid M."/>
            <person name="Korchina V."/>
            <person name="Kovar C."/>
            <person name="Mata R."/>
            <person name="Mathew T."/>
            <person name="Ngo R."/>
            <person name="Nguyen L."/>
            <person name="Nguyen N."/>
            <person name="Okwuonu G."/>
            <person name="Ongeri F."/>
            <person name="Pham C."/>
            <person name="Simmons D."/>
            <person name="Wilczek-Boney K."/>
            <person name="Hale W."/>
            <person name="Jakkamsetti A."/>
            <person name="Pham P."/>
            <person name="Ruth R."/>
            <person name="San Lucas F."/>
            <person name="Warren J."/>
            <person name="Zhang J."/>
            <person name="Zhao Z."/>
            <person name="Zhou C."/>
            <person name="Zhu D."/>
            <person name="Lee S."/>
            <person name="Bess C."/>
            <person name="Blankenburg K."/>
            <person name="Forbes L."/>
            <person name="Fu Q."/>
            <person name="Gubbala S."/>
            <person name="Hirani K."/>
            <person name="Jayaseelan J.C."/>
            <person name="Lara F."/>
            <person name="Munidasa M."/>
            <person name="Palculict T."/>
            <person name="Patil S."/>
            <person name="Pu L.-L."/>
            <person name="Saada N."/>
            <person name="Tang L."/>
            <person name="Weissenberger G."/>
            <person name="Zhu Y."/>
            <person name="Hemphill L."/>
            <person name="Shang Y."/>
            <person name="Youmans B."/>
            <person name="Ayvaz T."/>
            <person name="Ross M."/>
            <person name="Santibanez J."/>
            <person name="Aqrawi P."/>
            <person name="Gross S."/>
            <person name="Joshi V."/>
            <person name="Fowler G."/>
            <person name="Nazareth L."/>
            <person name="Reid J."/>
            <person name="Worley K."/>
            <person name="Petrosino J."/>
            <person name="Highlander S."/>
            <person name="Gibbs R."/>
        </authorList>
    </citation>
    <scope>NUCLEOTIDE SEQUENCE [LARGE SCALE GENOMIC DNA]</scope>
    <source>
        <strain evidence="4">ATCC 33861</strain>
    </source>
</reference>
<feature type="domain" description="Cytochrome C Planctomycete-type" evidence="3">
    <location>
        <begin position="43"/>
        <end position="99"/>
    </location>
</feature>
<dbReference type="SUPFAM" id="SSF46626">
    <property type="entry name" value="Cytochrome c"/>
    <property type="match status" value="1"/>
</dbReference>
<organism evidence="4 5">
    <name type="scientific">Sphingobacterium spiritivorum ATCC 33861</name>
    <dbReference type="NCBI Taxonomy" id="525373"/>
    <lineage>
        <taxon>Bacteria</taxon>
        <taxon>Pseudomonadati</taxon>
        <taxon>Bacteroidota</taxon>
        <taxon>Sphingobacteriia</taxon>
        <taxon>Sphingobacteriales</taxon>
        <taxon>Sphingobacteriaceae</taxon>
        <taxon>Sphingobacterium</taxon>
    </lineage>
</organism>